<evidence type="ECO:0000256" key="5">
    <source>
        <dbReference type="ARBA" id="ARBA00022927"/>
    </source>
</evidence>
<dbReference type="InterPro" id="IPR022813">
    <property type="entry name" value="SecD/SecF_arch_bac"/>
</dbReference>
<feature type="transmembrane region" description="Helical" evidence="9">
    <location>
        <begin position="522"/>
        <end position="543"/>
    </location>
</feature>
<comment type="similarity">
    <text evidence="10">Belongs to the SecD/SecF family. SecF subfamily.</text>
</comment>
<reference evidence="15" key="1">
    <citation type="journal article" date="2019" name="Int. J. Syst. Evol. Microbiol.">
        <title>The Global Catalogue of Microorganisms (GCM) 10K type strain sequencing project: providing services to taxonomists for standard genome sequencing and annotation.</title>
        <authorList>
            <consortium name="The Broad Institute Genomics Platform"/>
            <consortium name="The Broad Institute Genome Sequencing Center for Infectious Disease"/>
            <person name="Wu L."/>
            <person name="Ma J."/>
        </authorList>
    </citation>
    <scope>NUCLEOTIDE SEQUENCE [LARGE SCALE GENOMIC DNA]</scope>
    <source>
        <strain evidence="15">CGMCC 4.7357</strain>
    </source>
</reference>
<name>A0ABV9K5L7_9PORP</name>
<feature type="transmembrane region" description="Helical" evidence="9">
    <location>
        <begin position="550"/>
        <end position="569"/>
    </location>
</feature>
<comment type="subunit">
    <text evidence="10">Forms a complex with SecD. Part of the essential Sec protein translocation apparatus which comprises SecA, SecYEG and auxiliary proteins SecDF. Other proteins may also be involved.</text>
</comment>
<dbReference type="InterPro" id="IPR054384">
    <property type="entry name" value="SecDF_P1_head"/>
</dbReference>
<dbReference type="SUPFAM" id="SSF82866">
    <property type="entry name" value="Multidrug efflux transporter AcrB transmembrane domain"/>
    <property type="match status" value="2"/>
</dbReference>
<feature type="domain" description="SecDF P1 head subdomain" evidence="13">
    <location>
        <begin position="401"/>
        <end position="497"/>
    </location>
</feature>
<gene>
    <name evidence="14" type="primary">secDF</name>
    <name evidence="9" type="synonym">secD</name>
    <name evidence="10" type="synonym">secF</name>
    <name evidence="14" type="ORF">ACFO3G_01180</name>
</gene>
<comment type="caution">
    <text evidence="9">Lacks conserved residue(s) required for the propagation of feature annotation.</text>
</comment>
<evidence type="ECO:0000256" key="4">
    <source>
        <dbReference type="ARBA" id="ARBA00022692"/>
    </source>
</evidence>
<keyword evidence="7 9" id="KW-0811">Translocation</keyword>
<dbReference type="PANTHER" id="PTHR30081:SF1">
    <property type="entry name" value="PROTEIN TRANSLOCASE SUBUNIT SECD"/>
    <property type="match status" value="1"/>
</dbReference>
<dbReference type="Gene3D" id="3.30.1360.200">
    <property type="match status" value="1"/>
</dbReference>
<keyword evidence="4 9" id="KW-0812">Transmembrane</keyword>
<evidence type="ECO:0000256" key="6">
    <source>
        <dbReference type="ARBA" id="ARBA00022989"/>
    </source>
</evidence>
<dbReference type="InterPro" id="IPR022645">
    <property type="entry name" value="SecD/SecF_bac"/>
</dbReference>
<dbReference type="Pfam" id="PF22599">
    <property type="entry name" value="SecDF_P1_head"/>
    <property type="match status" value="1"/>
</dbReference>
<feature type="transmembrane region" description="Helical" evidence="9">
    <location>
        <begin position="837"/>
        <end position="854"/>
    </location>
</feature>
<feature type="transmembrane region" description="Helical" evidence="9">
    <location>
        <begin position="861"/>
        <end position="883"/>
    </location>
</feature>
<feature type="transmembrane region" description="Helical" evidence="9">
    <location>
        <begin position="895"/>
        <end position="916"/>
    </location>
</feature>
<comment type="similarity">
    <text evidence="9">Belongs to the SecD/SecF family. SecD subfamily.</text>
</comment>
<dbReference type="HAMAP" id="MF_01464_B">
    <property type="entry name" value="SecF_B"/>
    <property type="match status" value="1"/>
</dbReference>
<dbReference type="NCBIfam" id="TIGR01129">
    <property type="entry name" value="secD"/>
    <property type="match status" value="1"/>
</dbReference>
<evidence type="ECO:0000256" key="1">
    <source>
        <dbReference type="ARBA" id="ARBA00004651"/>
    </source>
</evidence>
<keyword evidence="5 9" id="KW-0653">Protein transport</keyword>
<sequence>MQNKGFVITITTLLALICAFYISFSFVTSHYVAKADKMGAEKGQAYLDSMAGEKVWMGYTLKEAEKQQIGLGLDLKGGMSVILKLNAGDLLRNLANKSQDPNFLKAIEYAESSNDQKNFIDVFCDKYKELAPNARLAALFGQGDLRDLISVKTTDDEVRKMIKDKYQSAVDASFNVIRARIDGFGVASPNLQRLEGQGRILVELPGIKDPARVRDLLQRSANLQFWRTFTFEEVKDDLQNINDRVDLSKSVEADAAQTEVKADTATSANLDAVEADAAEKSSSVQAIDSAAEKDLAMAASDKDTVSATAKSDKEDVRAEIKADAGKKLFALLQPGGYGAVVGQAHRRDIPAINEMVQRAQSMKLIRDDLMLMWGAKAVQDAKGKETDVFQLYAIRGTKNADPDLSGAVVTSAKSDIRNELGHSEPVVSMKMNEDGARKWATLTKANINRSIAIVLDGVVYSAPNVATEITGGSSEISGHFTVEEAGDLANVLNSGKMETTVLIEQENVIGPTLGQEAINAGVISFVIAIILLMIYMCLAYGFLPGLVADGALIVNSFFTLGALASFHAVLTLSGIAGLVLTLGMAVDANVLIFERIKEELRAGKGIMRAISDGYGNAFSAIFDSNLTTIITGLVLFFFGTGPIKGFATTLMIGLIASFITAVFLTRIVFEALAKKGKMDKITFTTSMTRNLLVNPKFDILGKRKMGLAIPSIVIILGIIGMFTIGFNKGIDFSGGRNFVVQFDKKISSEEVRSALNDEFDGKVEVTSIGTSGDQVRIATNYMIEQDGEQVDKDIQTKLYDGLKGFYGSNISQDAFQQNIVSQQKVSPSMSKDISNEAIIAVLLAMIFMALYILLRFRSISYSIGVFVSVASTTFCILSLYVLLWKIMPFTMELDTNLIAALLAIIGYSINDTVVVFDRIREVRGLYPDREPYQLMNDAMNSTLSRTLNTSFTTFLVMIVIFVLGGATMKSFTFAIFLGIIIGTYSTLFVATPIAYILTKKKELKK</sequence>
<feature type="domain" description="Protein export membrane protein SecD/SecF C-terminal" evidence="11">
    <location>
        <begin position="816"/>
        <end position="999"/>
    </location>
</feature>
<evidence type="ECO:0000313" key="14">
    <source>
        <dbReference type="EMBL" id="MFC4665244.1"/>
    </source>
</evidence>
<comment type="caution">
    <text evidence="14">The sequence shown here is derived from an EMBL/GenBank/DDBJ whole genome shotgun (WGS) entry which is preliminary data.</text>
</comment>
<dbReference type="InterPro" id="IPR048634">
    <property type="entry name" value="SecD_SecF_C"/>
</dbReference>
<keyword evidence="15" id="KW-1185">Reference proteome</keyword>
<dbReference type="HAMAP" id="MF_01463_B">
    <property type="entry name" value="SecD_B"/>
    <property type="match status" value="1"/>
</dbReference>
<feature type="transmembrane region" description="Helical" evidence="9">
    <location>
        <begin position="614"/>
        <end position="638"/>
    </location>
</feature>
<dbReference type="Pfam" id="PF02355">
    <property type="entry name" value="SecD_SecF_C"/>
    <property type="match status" value="2"/>
</dbReference>
<evidence type="ECO:0000256" key="10">
    <source>
        <dbReference type="HAMAP-Rule" id="MF_01464"/>
    </source>
</evidence>
<dbReference type="NCBIfam" id="NF009585">
    <property type="entry name" value="PRK13024.1-5"/>
    <property type="match status" value="1"/>
</dbReference>
<protein>
    <recommendedName>
        <fullName evidence="9 10">Multifunctional fusion protein</fullName>
    </recommendedName>
    <domain>
        <recommendedName>
            <fullName evidence="9">Protein translocase subunit SecD</fullName>
        </recommendedName>
    </domain>
    <domain>
        <recommendedName>
            <fullName evidence="10">Protein-export membrane protein SecF</fullName>
        </recommendedName>
    </domain>
</protein>
<dbReference type="PANTHER" id="PTHR30081">
    <property type="entry name" value="PROTEIN-EXPORT MEMBRANE PROTEIN SEC"/>
    <property type="match status" value="1"/>
</dbReference>
<dbReference type="PRINTS" id="PR01755">
    <property type="entry name" value="SECFTRNLCASE"/>
</dbReference>
<keyword evidence="2 9" id="KW-0813">Transport</keyword>
<dbReference type="RefSeq" id="WP_380077208.1">
    <property type="nucleotide sequence ID" value="NZ_JBHSGO010000019.1"/>
</dbReference>
<dbReference type="NCBIfam" id="TIGR00916">
    <property type="entry name" value="2A0604s01"/>
    <property type="match status" value="1"/>
</dbReference>
<dbReference type="EMBL" id="JBHSGO010000019">
    <property type="protein sequence ID" value="MFC4665244.1"/>
    <property type="molecule type" value="Genomic_DNA"/>
</dbReference>
<feature type="transmembrane region" description="Helical" evidence="9">
    <location>
        <begin position="947"/>
        <end position="967"/>
    </location>
</feature>
<dbReference type="Pfam" id="PF07549">
    <property type="entry name" value="Sec_GG"/>
    <property type="match status" value="1"/>
</dbReference>
<dbReference type="Gene3D" id="1.20.1640.10">
    <property type="entry name" value="Multidrug efflux transporter AcrB transmembrane domain"/>
    <property type="match status" value="2"/>
</dbReference>
<keyword evidence="6 9" id="KW-1133">Transmembrane helix</keyword>
<dbReference type="Proteomes" id="UP001596020">
    <property type="component" value="Unassembled WGS sequence"/>
</dbReference>
<keyword evidence="8 9" id="KW-0472">Membrane</keyword>
<dbReference type="InterPro" id="IPR005665">
    <property type="entry name" value="SecF_bac"/>
</dbReference>
<evidence type="ECO:0000256" key="2">
    <source>
        <dbReference type="ARBA" id="ARBA00022448"/>
    </source>
</evidence>
<comment type="function">
    <text evidence="9">Part of the Sec protein translocase complex. Interacts with the SecYEG preprotein conducting channel. SecDF uses the proton motive force (PMF) to complete protein translocation after the ATP-dependent function of SecA.</text>
</comment>
<dbReference type="InterPro" id="IPR005791">
    <property type="entry name" value="SecD"/>
</dbReference>
<dbReference type="InterPro" id="IPR022646">
    <property type="entry name" value="SecD/SecF_CS"/>
</dbReference>
<feature type="domain" description="Protein export membrane protein SecD/SecF C-terminal" evidence="11">
    <location>
        <begin position="498"/>
        <end position="671"/>
    </location>
</feature>
<evidence type="ECO:0000313" key="15">
    <source>
        <dbReference type="Proteomes" id="UP001596020"/>
    </source>
</evidence>
<feature type="transmembrane region" description="Helical" evidence="9">
    <location>
        <begin position="650"/>
        <end position="669"/>
    </location>
</feature>
<accession>A0ABV9K5L7</accession>
<feature type="transmembrane region" description="Helical" evidence="9">
    <location>
        <begin position="973"/>
        <end position="997"/>
    </location>
</feature>
<evidence type="ECO:0000256" key="7">
    <source>
        <dbReference type="ARBA" id="ARBA00023010"/>
    </source>
</evidence>
<feature type="domain" description="Protein translocase subunit SecDF P1" evidence="12">
    <location>
        <begin position="171"/>
        <end position="226"/>
    </location>
</feature>
<dbReference type="Pfam" id="PF21760">
    <property type="entry name" value="SecD_1st"/>
    <property type="match status" value="1"/>
</dbReference>
<feature type="transmembrane region" description="Helical" evidence="9">
    <location>
        <begin position="705"/>
        <end position="726"/>
    </location>
</feature>
<dbReference type="InterPro" id="IPR048631">
    <property type="entry name" value="SecD_1st"/>
</dbReference>
<dbReference type="InterPro" id="IPR055344">
    <property type="entry name" value="SecD_SecF_C_bact"/>
</dbReference>
<dbReference type="NCBIfam" id="TIGR00966">
    <property type="entry name" value="transloc_SecF"/>
    <property type="match status" value="1"/>
</dbReference>
<evidence type="ECO:0000256" key="9">
    <source>
        <dbReference type="HAMAP-Rule" id="MF_01463"/>
    </source>
</evidence>
<proteinExistence type="inferred from homology"/>
<feature type="transmembrane region" description="Helical" evidence="9">
    <location>
        <begin position="575"/>
        <end position="593"/>
    </location>
</feature>
<keyword evidence="3 9" id="KW-1003">Cell membrane</keyword>
<evidence type="ECO:0000259" key="12">
    <source>
        <dbReference type="Pfam" id="PF21760"/>
    </source>
</evidence>
<evidence type="ECO:0000256" key="3">
    <source>
        <dbReference type="ARBA" id="ARBA00022475"/>
    </source>
</evidence>
<evidence type="ECO:0000259" key="13">
    <source>
        <dbReference type="Pfam" id="PF22599"/>
    </source>
</evidence>
<comment type="subunit">
    <text evidence="9">Forms a complex with SecF. Part of the essential Sec protein translocation apparatus which comprises SecA, SecYEG and auxiliary proteins SecDF. Other proteins may also be involved.</text>
</comment>
<evidence type="ECO:0000256" key="8">
    <source>
        <dbReference type="ARBA" id="ARBA00023136"/>
    </source>
</evidence>
<organism evidence="14 15">
    <name type="scientific">Falsiporphyromonas endometrii</name>
    <dbReference type="NCBI Taxonomy" id="1387297"/>
    <lineage>
        <taxon>Bacteria</taxon>
        <taxon>Pseudomonadati</taxon>
        <taxon>Bacteroidota</taxon>
        <taxon>Bacteroidia</taxon>
        <taxon>Bacteroidales</taxon>
        <taxon>Porphyromonadaceae</taxon>
        <taxon>Falsiporphyromonas</taxon>
    </lineage>
</organism>
<evidence type="ECO:0000259" key="11">
    <source>
        <dbReference type="Pfam" id="PF02355"/>
    </source>
</evidence>
<dbReference type="Gene3D" id="3.30.70.3220">
    <property type="match status" value="1"/>
</dbReference>
<comment type="subcellular location">
    <subcellularLocation>
        <location evidence="1 9">Cell membrane</location>
        <topology evidence="1 9">Multi-pass membrane protein</topology>
    </subcellularLocation>
</comment>